<protein>
    <submittedName>
        <fullName evidence="2">Uncharacterized protein</fullName>
    </submittedName>
</protein>
<comment type="caution">
    <text evidence="2">The sequence shown here is derived from an EMBL/GenBank/DDBJ whole genome shotgun (WGS) entry which is preliminary data.</text>
</comment>
<sequence>MLFGVFGWRLDARGGRRRVRPGPPWKGWTTGTGCTTGSATGDGPSGGAASHGAPRRAGIPSTGNAAATGDGATSGAAHRLTAAASDPTLRCTTAASCPARGGTAA</sequence>
<dbReference type="EMBL" id="LUUB01000090">
    <property type="protein sequence ID" value="OAF03545.1"/>
    <property type="molecule type" value="Genomic_DNA"/>
</dbReference>
<keyword evidence="3" id="KW-1185">Reference proteome</keyword>
<accession>A0A176YEB0</accession>
<evidence type="ECO:0000313" key="3">
    <source>
        <dbReference type="Proteomes" id="UP000076959"/>
    </source>
</evidence>
<organism evidence="2 3">
    <name type="scientific">Bradyrhizobium centrolobii</name>
    <dbReference type="NCBI Taxonomy" id="1505087"/>
    <lineage>
        <taxon>Bacteria</taxon>
        <taxon>Pseudomonadati</taxon>
        <taxon>Pseudomonadota</taxon>
        <taxon>Alphaproteobacteria</taxon>
        <taxon>Hyphomicrobiales</taxon>
        <taxon>Nitrobacteraceae</taxon>
        <taxon>Bradyrhizobium</taxon>
    </lineage>
</organism>
<dbReference type="AlphaFoldDB" id="A0A176YEB0"/>
<dbReference type="RefSeq" id="WP_063705554.1">
    <property type="nucleotide sequence ID" value="NZ_LUUB01000090.1"/>
</dbReference>
<feature type="compositionally biased region" description="Low complexity" evidence="1">
    <location>
        <begin position="27"/>
        <end position="75"/>
    </location>
</feature>
<evidence type="ECO:0000256" key="1">
    <source>
        <dbReference type="SAM" id="MobiDB-lite"/>
    </source>
</evidence>
<proteinExistence type="predicted"/>
<reference evidence="2 3" key="1">
    <citation type="submission" date="2016-03" db="EMBL/GenBank/DDBJ databases">
        <title>Draft Genome Sequence of the Strain BR 10245 (Bradyrhizobium sp.) isolated from nodules of Centrolobium paraense.</title>
        <authorList>
            <person name="Simoes-Araujo J.L.Sr."/>
            <person name="Barauna A.C."/>
            <person name="Silva K."/>
            <person name="Zilli J.E."/>
        </authorList>
    </citation>
    <scope>NUCLEOTIDE SEQUENCE [LARGE SCALE GENOMIC DNA]</scope>
    <source>
        <strain evidence="2 3">BR 10245</strain>
    </source>
</reference>
<name>A0A176YEB0_9BRAD</name>
<feature type="region of interest" description="Disordered" evidence="1">
    <location>
        <begin position="14"/>
        <end position="75"/>
    </location>
</feature>
<evidence type="ECO:0000313" key="2">
    <source>
        <dbReference type="EMBL" id="OAF03545.1"/>
    </source>
</evidence>
<dbReference type="Proteomes" id="UP000076959">
    <property type="component" value="Unassembled WGS sequence"/>
</dbReference>
<dbReference type="STRING" id="1505087.AYJ54_03230"/>
<gene>
    <name evidence="2" type="ORF">AYJ54_03230</name>
</gene>